<organism evidence="2 3">
    <name type="scientific">Kocuria palustris PEL</name>
    <dbReference type="NCBI Taxonomy" id="1236550"/>
    <lineage>
        <taxon>Bacteria</taxon>
        <taxon>Bacillati</taxon>
        <taxon>Actinomycetota</taxon>
        <taxon>Actinomycetes</taxon>
        <taxon>Micrococcales</taxon>
        <taxon>Micrococcaceae</taxon>
        <taxon>Kocuria</taxon>
    </lineage>
</organism>
<dbReference type="Gene3D" id="3.40.630.30">
    <property type="match status" value="1"/>
</dbReference>
<dbReference type="GO" id="GO:0016747">
    <property type="term" value="F:acyltransferase activity, transferring groups other than amino-acyl groups"/>
    <property type="evidence" value="ECO:0007669"/>
    <property type="project" value="InterPro"/>
</dbReference>
<feature type="domain" description="N-acetyltransferase" evidence="1">
    <location>
        <begin position="18"/>
        <end position="154"/>
    </location>
</feature>
<dbReference type="Pfam" id="PF13302">
    <property type="entry name" value="Acetyltransf_3"/>
    <property type="match status" value="1"/>
</dbReference>
<dbReference type="EMBL" id="ANHZ02000004">
    <property type="protein sequence ID" value="EME37453.1"/>
    <property type="molecule type" value="Genomic_DNA"/>
</dbReference>
<evidence type="ECO:0000313" key="2">
    <source>
        <dbReference type="EMBL" id="EME37453.1"/>
    </source>
</evidence>
<dbReference type="AlphaFoldDB" id="M2XXC1"/>
<dbReference type="Proteomes" id="UP000009877">
    <property type="component" value="Unassembled WGS sequence"/>
</dbReference>
<dbReference type="InterPro" id="IPR000182">
    <property type="entry name" value="GNAT_dom"/>
</dbReference>
<proteinExistence type="predicted"/>
<protein>
    <recommendedName>
        <fullName evidence="1">N-acetyltransferase domain-containing protein</fullName>
    </recommendedName>
</protein>
<evidence type="ECO:0000259" key="1">
    <source>
        <dbReference type="Pfam" id="PF13302"/>
    </source>
</evidence>
<keyword evidence="3" id="KW-1185">Reference proteome</keyword>
<sequence>MTVESTSPLDAHSITTERLELRPLTREEVEAACRSEPLPQFHPEFPTPDAHDVLRAVQDSGEFFFTESRYSPMACVQRSTGLIIGIAGWAAPPIDEALEIEGFLVPSRTGHGYATEALPQLVELGLQDPRVTSIRASLPDNRASLGPFLERSGFAAVESAGTEAEYRYAPSQP</sequence>
<gene>
    <name evidence="2" type="ORF">C884_01961</name>
</gene>
<dbReference type="SUPFAM" id="SSF55729">
    <property type="entry name" value="Acyl-CoA N-acyltransferases (Nat)"/>
    <property type="match status" value="1"/>
</dbReference>
<accession>M2XXC1</accession>
<name>M2XXC1_9MICC</name>
<dbReference type="InterPro" id="IPR016181">
    <property type="entry name" value="Acyl_CoA_acyltransferase"/>
</dbReference>
<comment type="caution">
    <text evidence="2">The sequence shown here is derived from an EMBL/GenBank/DDBJ whole genome shotgun (WGS) entry which is preliminary data.</text>
</comment>
<reference evidence="2 3" key="1">
    <citation type="journal article" date="2014" name="Genome Announc.">
        <title>Draft Genome Sequence of Kocuria palustris PEL.</title>
        <authorList>
            <person name="Sharma G."/>
            <person name="Khatri I."/>
            <person name="Subramanian S."/>
        </authorList>
    </citation>
    <scope>NUCLEOTIDE SEQUENCE [LARGE SCALE GENOMIC DNA]</scope>
    <source>
        <strain evidence="2 3">PEL</strain>
    </source>
</reference>
<dbReference type="RefSeq" id="WP_006213977.1">
    <property type="nucleotide sequence ID" value="NZ_ANHZ02000004.1"/>
</dbReference>
<evidence type="ECO:0000313" key="3">
    <source>
        <dbReference type="Proteomes" id="UP000009877"/>
    </source>
</evidence>